<keyword evidence="2" id="KW-1185">Reference proteome</keyword>
<comment type="caution">
    <text evidence="1">The sequence shown here is derived from an EMBL/GenBank/DDBJ whole genome shotgun (WGS) entry which is preliminary data.</text>
</comment>
<protein>
    <submittedName>
        <fullName evidence="1">Uncharacterized protein</fullName>
    </submittedName>
</protein>
<evidence type="ECO:0000313" key="1">
    <source>
        <dbReference type="EMBL" id="MFC4267254.1"/>
    </source>
</evidence>
<name>A0ABV8R782_9MICC</name>
<sequence length="67" mass="7275">MATPPISNEELEYQLEVAKADVIELQQAGHTSAAAAYFSIQATLERFLSLSPASSPIEASDHTQRRS</sequence>
<dbReference type="Proteomes" id="UP001595773">
    <property type="component" value="Unassembled WGS sequence"/>
</dbReference>
<dbReference type="EMBL" id="JBHSCQ010000024">
    <property type="protein sequence ID" value="MFC4267254.1"/>
    <property type="molecule type" value="Genomic_DNA"/>
</dbReference>
<accession>A0ABV8R782</accession>
<dbReference type="RefSeq" id="WP_230068246.1">
    <property type="nucleotide sequence ID" value="NZ_BAABLL010000017.1"/>
</dbReference>
<organism evidence="1 2">
    <name type="scientific">Arthrobacter cryoconiti</name>
    <dbReference type="NCBI Taxonomy" id="748907"/>
    <lineage>
        <taxon>Bacteria</taxon>
        <taxon>Bacillati</taxon>
        <taxon>Actinomycetota</taxon>
        <taxon>Actinomycetes</taxon>
        <taxon>Micrococcales</taxon>
        <taxon>Micrococcaceae</taxon>
        <taxon>Arthrobacter</taxon>
    </lineage>
</organism>
<reference evidence="2" key="1">
    <citation type="journal article" date="2019" name="Int. J. Syst. Evol. Microbiol.">
        <title>The Global Catalogue of Microorganisms (GCM) 10K type strain sequencing project: providing services to taxonomists for standard genome sequencing and annotation.</title>
        <authorList>
            <consortium name="The Broad Institute Genomics Platform"/>
            <consortium name="The Broad Institute Genome Sequencing Center for Infectious Disease"/>
            <person name="Wu L."/>
            <person name="Ma J."/>
        </authorList>
    </citation>
    <scope>NUCLEOTIDE SEQUENCE [LARGE SCALE GENOMIC DNA]</scope>
    <source>
        <strain evidence="2">CGMCC 1.10698</strain>
    </source>
</reference>
<proteinExistence type="predicted"/>
<gene>
    <name evidence="1" type="ORF">ACFOW9_16730</name>
</gene>
<evidence type="ECO:0000313" key="2">
    <source>
        <dbReference type="Proteomes" id="UP001595773"/>
    </source>
</evidence>